<keyword evidence="1" id="KW-0472">Membrane</keyword>
<evidence type="ECO:0000256" key="1">
    <source>
        <dbReference type="SAM" id="Phobius"/>
    </source>
</evidence>
<proteinExistence type="predicted"/>
<organism evidence="2 3">
    <name type="scientific">Vibrio genomosp. F6 str. FF-238</name>
    <dbReference type="NCBI Taxonomy" id="1191298"/>
    <lineage>
        <taxon>Bacteria</taxon>
        <taxon>Pseudomonadati</taxon>
        <taxon>Pseudomonadota</taxon>
        <taxon>Gammaproteobacteria</taxon>
        <taxon>Vibrionales</taxon>
        <taxon>Vibrionaceae</taxon>
        <taxon>Vibrio</taxon>
    </lineage>
</organism>
<dbReference type="AlphaFoldDB" id="A0A1E5D2E7"/>
<gene>
    <name evidence="2" type="ORF">A130_14290</name>
</gene>
<dbReference type="PANTHER" id="PTHR34980">
    <property type="entry name" value="INNER MEMBRANE PROTEIN-RELATED-RELATED"/>
    <property type="match status" value="1"/>
</dbReference>
<dbReference type="RefSeq" id="WP_017052609.1">
    <property type="nucleotide sequence ID" value="NZ_AJYW02000073.1"/>
</dbReference>
<feature type="transmembrane region" description="Helical" evidence="1">
    <location>
        <begin position="77"/>
        <end position="100"/>
    </location>
</feature>
<keyword evidence="1" id="KW-0812">Transmembrane</keyword>
<evidence type="ECO:0008006" key="4">
    <source>
        <dbReference type="Google" id="ProtNLM"/>
    </source>
</evidence>
<dbReference type="Pfam" id="PF05656">
    <property type="entry name" value="DUF805"/>
    <property type="match status" value="1"/>
</dbReference>
<reference evidence="2 3" key="1">
    <citation type="journal article" date="2012" name="Science">
        <title>Ecological populations of bacteria act as socially cohesive units of antibiotic production and resistance.</title>
        <authorList>
            <person name="Cordero O.X."/>
            <person name="Wildschutte H."/>
            <person name="Kirkup B."/>
            <person name="Proehl S."/>
            <person name="Ngo L."/>
            <person name="Hussain F."/>
            <person name="Le Roux F."/>
            <person name="Mincer T."/>
            <person name="Polz M.F."/>
        </authorList>
    </citation>
    <scope>NUCLEOTIDE SEQUENCE [LARGE SCALE GENOMIC DNA]</scope>
    <source>
        <strain evidence="2 3">FF-238</strain>
    </source>
</reference>
<sequence>MSIKELLLSFQGRIGRKVFWIWNLIYYAAIFGFAIGINILFPVYAYLLLPVFLLILMVPDLAITAKRWHDRDKSNRWLLLNVPLIVGRLMTPMAGAASATPSAPELMATLVAFVCGIWILVECGFMKGTTGDNQYGRDPLQQ</sequence>
<dbReference type="GO" id="GO:0005886">
    <property type="term" value="C:plasma membrane"/>
    <property type="evidence" value="ECO:0007669"/>
    <property type="project" value="TreeGrafter"/>
</dbReference>
<dbReference type="InterPro" id="IPR008523">
    <property type="entry name" value="DUF805"/>
</dbReference>
<dbReference type="PANTHER" id="PTHR34980:SF1">
    <property type="entry name" value="INNER MEMBRANE PROTEIN"/>
    <property type="match status" value="1"/>
</dbReference>
<feature type="transmembrane region" description="Helical" evidence="1">
    <location>
        <begin position="20"/>
        <end position="41"/>
    </location>
</feature>
<name>A0A1E5D2E7_9VIBR</name>
<evidence type="ECO:0000313" key="3">
    <source>
        <dbReference type="Proteomes" id="UP000094165"/>
    </source>
</evidence>
<evidence type="ECO:0000313" key="2">
    <source>
        <dbReference type="EMBL" id="OEE77696.1"/>
    </source>
</evidence>
<protein>
    <recommendedName>
        <fullName evidence="4">DUF805 domain-containing protein</fullName>
    </recommendedName>
</protein>
<dbReference type="EMBL" id="AJYW02000073">
    <property type="protein sequence ID" value="OEE77696.1"/>
    <property type="molecule type" value="Genomic_DNA"/>
</dbReference>
<feature type="transmembrane region" description="Helical" evidence="1">
    <location>
        <begin position="47"/>
        <end position="65"/>
    </location>
</feature>
<dbReference type="Proteomes" id="UP000094165">
    <property type="component" value="Unassembled WGS sequence"/>
</dbReference>
<keyword evidence="1" id="KW-1133">Transmembrane helix</keyword>
<keyword evidence="3" id="KW-1185">Reference proteome</keyword>
<accession>A0A1E5D2E7</accession>
<feature type="transmembrane region" description="Helical" evidence="1">
    <location>
        <begin position="106"/>
        <end position="125"/>
    </location>
</feature>
<comment type="caution">
    <text evidence="2">The sequence shown here is derived from an EMBL/GenBank/DDBJ whole genome shotgun (WGS) entry which is preliminary data.</text>
</comment>